<keyword evidence="4 5" id="KW-0539">Nucleus</keyword>
<evidence type="ECO:0000256" key="7">
    <source>
        <dbReference type="SAM" id="MobiDB-lite"/>
    </source>
</evidence>
<feature type="region of interest" description="Disordered" evidence="7">
    <location>
        <begin position="421"/>
        <end position="450"/>
    </location>
</feature>
<dbReference type="InterPro" id="IPR008422">
    <property type="entry name" value="KN_HD"/>
</dbReference>
<dbReference type="AlphaFoldDB" id="A0A0E0GRN9"/>
<evidence type="ECO:0000256" key="3">
    <source>
        <dbReference type="ARBA" id="ARBA00023155"/>
    </source>
</evidence>
<evidence type="ECO:0000256" key="2">
    <source>
        <dbReference type="ARBA" id="ARBA00023125"/>
    </source>
</evidence>
<sequence>MEQLHLLLASGGGSKASTTITPFCLARDLASTSSPSPAAVAAPAPPPEATSGSEQSIHGSGTGLQSSEAMIKAKIMSHPLYPSLLRAFVDCKKVGAPPEVVGRLSSLAVVTDVPQYSGDRWLPAQQPAADPELDQFMETYCYMLTRYGQELARPIQEAEEFFRGIEEQIDSLALDEDVSYDYEDEAAGGLPEKSAAFGENEVTTTTRRHLMNKYSGYLNSLWTEISNKKKNSTGHLPRDARHKLLQWWHLHYRWPYPSISTPMEQQLPLLAPDSKAATSSPLCLTLDNPTSTSTSPAVPSSAPPPAAALEPSRQSFHERETDAIKAKIMSHPLYPALLRAFIDCQKVGAPPEVVGRLSALAGELDSRAEDMHLQGQSSDPELDEFMETYIDMLVSYRQELTRPIQEADQFFRNMEAQIDSFTLDDNGSEGGNSSEDEQEAGGGDMASAGLPEITIPCAEDKELKSHLLNKYSGYLSSLWRELSKKKKKGKLPRDARQKLLHWWQLHYRWPYPSELEKAALAESTGLDAKQINNWFINQRKRHWKPTPPAMEYRSLQPAGAASYGGASAGASTSGGGSAVVRGMEGQHFTGGGAYPRGGP</sequence>
<accession>A0A0E0GRN9</accession>
<keyword evidence="3 5" id="KW-0371">Homeobox</keyword>
<feature type="domain" description="Homeobox" evidence="8">
    <location>
        <begin position="482"/>
        <end position="545"/>
    </location>
</feature>
<feature type="domain" description="ELK" evidence="9">
    <location>
        <begin position="205"/>
        <end position="225"/>
    </location>
</feature>
<dbReference type="SMART" id="SM01188">
    <property type="entry name" value="ELK"/>
    <property type="match status" value="2"/>
</dbReference>
<dbReference type="InterPro" id="IPR050224">
    <property type="entry name" value="TALE_homeobox"/>
</dbReference>
<feature type="compositionally biased region" description="Low complexity" evidence="7">
    <location>
        <begin position="289"/>
        <end position="300"/>
    </location>
</feature>
<dbReference type="InterPro" id="IPR005540">
    <property type="entry name" value="KNOX1"/>
</dbReference>
<dbReference type="Pfam" id="PF03790">
    <property type="entry name" value="KNOX1"/>
    <property type="match status" value="2"/>
</dbReference>
<evidence type="ECO:0000256" key="6">
    <source>
        <dbReference type="PROSITE-ProRule" id="PRU00559"/>
    </source>
</evidence>
<feature type="DNA-binding region" description="Homeobox; TALE-type" evidence="5">
    <location>
        <begin position="483"/>
        <end position="546"/>
    </location>
</feature>
<keyword evidence="11" id="KW-1185">Reference proteome</keyword>
<dbReference type="PROSITE" id="PS51213">
    <property type="entry name" value="ELK"/>
    <property type="match status" value="2"/>
</dbReference>
<dbReference type="GO" id="GO:0005634">
    <property type="term" value="C:nucleus"/>
    <property type="evidence" value="ECO:0007669"/>
    <property type="project" value="UniProtKB-SubCell"/>
</dbReference>
<dbReference type="Gene3D" id="1.10.10.60">
    <property type="entry name" value="Homeodomain-like"/>
    <property type="match status" value="1"/>
</dbReference>
<name>A0A0E0GRN9_ORYNI</name>
<proteinExistence type="inferred from homology"/>
<dbReference type="InterPro" id="IPR009057">
    <property type="entry name" value="Homeodomain-like_sf"/>
</dbReference>
<evidence type="ECO:0000259" key="8">
    <source>
        <dbReference type="PROSITE" id="PS50071"/>
    </source>
</evidence>
<dbReference type="HOGENOM" id="CLU_441723_0_0_1"/>
<dbReference type="GO" id="GO:0000981">
    <property type="term" value="F:DNA-binding transcription factor activity, RNA polymerase II-specific"/>
    <property type="evidence" value="ECO:0007669"/>
    <property type="project" value="InterPro"/>
</dbReference>
<evidence type="ECO:0000313" key="10">
    <source>
        <dbReference type="EnsemblPlants" id="ONIVA03G30380.1"/>
    </source>
</evidence>
<reference evidence="10" key="1">
    <citation type="submission" date="2015-04" db="UniProtKB">
        <authorList>
            <consortium name="EnsemblPlants"/>
        </authorList>
    </citation>
    <scope>IDENTIFICATION</scope>
    <source>
        <strain evidence="10">SL10</strain>
    </source>
</reference>
<evidence type="ECO:0000256" key="1">
    <source>
        <dbReference type="ARBA" id="ARBA00004123"/>
    </source>
</evidence>
<dbReference type="InterPro" id="IPR005541">
    <property type="entry name" value="KNOX2"/>
</dbReference>
<dbReference type="PANTHER" id="PTHR11850">
    <property type="entry name" value="HOMEOBOX PROTEIN TRANSCRIPTION FACTORS"/>
    <property type="match status" value="1"/>
</dbReference>
<evidence type="ECO:0000313" key="11">
    <source>
        <dbReference type="Proteomes" id="UP000006591"/>
    </source>
</evidence>
<dbReference type="STRING" id="4536.A0A0E0GRN9"/>
<evidence type="ECO:0000256" key="5">
    <source>
        <dbReference type="PROSITE-ProRule" id="PRU00108"/>
    </source>
</evidence>
<dbReference type="GO" id="GO:0003677">
    <property type="term" value="F:DNA binding"/>
    <property type="evidence" value="ECO:0007669"/>
    <property type="project" value="UniProtKB-UniRule"/>
</dbReference>
<evidence type="ECO:0000256" key="4">
    <source>
        <dbReference type="ARBA" id="ARBA00023242"/>
    </source>
</evidence>
<dbReference type="Pfam" id="PF03791">
    <property type="entry name" value="KNOX2"/>
    <property type="match status" value="2"/>
</dbReference>
<evidence type="ECO:0000259" key="9">
    <source>
        <dbReference type="PROSITE" id="PS51213"/>
    </source>
</evidence>
<dbReference type="PROSITE" id="PS50071">
    <property type="entry name" value="HOMEOBOX_2"/>
    <property type="match status" value="1"/>
</dbReference>
<organism evidence="10">
    <name type="scientific">Oryza nivara</name>
    <name type="common">Indian wild rice</name>
    <name type="synonym">Oryza sativa f. spontanea</name>
    <dbReference type="NCBI Taxonomy" id="4536"/>
    <lineage>
        <taxon>Eukaryota</taxon>
        <taxon>Viridiplantae</taxon>
        <taxon>Streptophyta</taxon>
        <taxon>Embryophyta</taxon>
        <taxon>Tracheophyta</taxon>
        <taxon>Spermatophyta</taxon>
        <taxon>Magnoliopsida</taxon>
        <taxon>Liliopsida</taxon>
        <taxon>Poales</taxon>
        <taxon>Poaceae</taxon>
        <taxon>BOP clade</taxon>
        <taxon>Oryzoideae</taxon>
        <taxon>Oryzeae</taxon>
        <taxon>Oryzinae</taxon>
        <taxon>Oryza</taxon>
    </lineage>
</organism>
<dbReference type="Gramene" id="ONIVA03G30380.1">
    <property type="protein sequence ID" value="ONIVA03G30380.1"/>
    <property type="gene ID" value="ONIVA03G30380"/>
</dbReference>
<evidence type="ECO:0008006" key="12">
    <source>
        <dbReference type="Google" id="ProtNLM"/>
    </source>
</evidence>
<feature type="region of interest" description="Disordered" evidence="7">
    <location>
        <begin position="35"/>
        <end position="63"/>
    </location>
</feature>
<dbReference type="Pfam" id="PF03789">
    <property type="entry name" value="ELK"/>
    <property type="match status" value="2"/>
</dbReference>
<keyword evidence="2 5" id="KW-0238">DNA-binding</keyword>
<dbReference type="SMART" id="SM01255">
    <property type="entry name" value="KNOX1"/>
    <property type="match status" value="2"/>
</dbReference>
<dbReference type="Proteomes" id="UP000006591">
    <property type="component" value="Chromosome 3"/>
</dbReference>
<dbReference type="PROSITE" id="PS00027">
    <property type="entry name" value="HOMEOBOX_1"/>
    <property type="match status" value="1"/>
</dbReference>
<dbReference type="InterPro" id="IPR017970">
    <property type="entry name" value="Homeobox_CS"/>
</dbReference>
<reference evidence="10" key="2">
    <citation type="submission" date="2018-04" db="EMBL/GenBank/DDBJ databases">
        <title>OnivRS2 (Oryza nivara Reference Sequence Version 2).</title>
        <authorList>
            <person name="Zhang J."/>
            <person name="Kudrna D."/>
            <person name="Lee S."/>
            <person name="Talag J."/>
            <person name="Rajasekar S."/>
            <person name="Welchert J."/>
            <person name="Hsing Y.-I."/>
            <person name="Wing R.A."/>
        </authorList>
    </citation>
    <scope>NUCLEOTIDE SEQUENCE [LARGE SCALE GENOMIC DNA]</scope>
    <source>
        <strain evidence="10">SL10</strain>
    </source>
</reference>
<feature type="region of interest" description="Disordered" evidence="7">
    <location>
        <begin position="286"/>
        <end position="314"/>
    </location>
</feature>
<dbReference type="EnsemblPlants" id="ONIVA03G30380.1">
    <property type="protein sequence ID" value="ONIVA03G30380.1"/>
    <property type="gene ID" value="ONIVA03G30380"/>
</dbReference>
<feature type="domain" description="ELK" evidence="9">
    <location>
        <begin position="462"/>
        <end position="482"/>
    </location>
</feature>
<protein>
    <recommendedName>
        <fullName evidence="12">Homeobox domain-containing protein</fullName>
    </recommendedName>
</protein>
<comment type="similarity">
    <text evidence="6">Belongs to the TALE/KNOX homeobox family.</text>
</comment>
<comment type="subcellular location">
    <subcellularLocation>
        <location evidence="1 5">Nucleus</location>
    </subcellularLocation>
</comment>
<dbReference type="InterPro" id="IPR001356">
    <property type="entry name" value="HD"/>
</dbReference>
<dbReference type="eggNOG" id="KOG0773">
    <property type="taxonomic scope" value="Eukaryota"/>
</dbReference>
<dbReference type="SMART" id="SM01256">
    <property type="entry name" value="KNOX2"/>
    <property type="match status" value="2"/>
</dbReference>
<dbReference type="SMART" id="SM00389">
    <property type="entry name" value="HOX"/>
    <property type="match status" value="1"/>
</dbReference>
<dbReference type="SUPFAM" id="SSF46689">
    <property type="entry name" value="Homeodomain-like"/>
    <property type="match status" value="1"/>
</dbReference>
<dbReference type="Pfam" id="PF05920">
    <property type="entry name" value="Homeobox_KN"/>
    <property type="match status" value="1"/>
</dbReference>
<dbReference type="InterPro" id="IPR005539">
    <property type="entry name" value="ELK_dom"/>
</dbReference>
<dbReference type="CDD" id="cd00086">
    <property type="entry name" value="homeodomain"/>
    <property type="match status" value="1"/>
</dbReference>